<reference evidence="1 3" key="1">
    <citation type="submission" date="2015-09" db="EMBL/GenBank/DDBJ databases">
        <authorList>
            <consortium name="Pathogen Informatics"/>
        </authorList>
    </citation>
    <scope>NUCLEOTIDE SEQUENCE [LARGE SCALE GENOMIC DNA]</scope>
    <source>
        <strain evidence="1 3">2789STDY5834945</strain>
    </source>
</reference>
<dbReference type="EMBL" id="CZBI01000008">
    <property type="protein sequence ID" value="CUQ43059.1"/>
    <property type="molecule type" value="Genomic_DNA"/>
</dbReference>
<reference evidence="2" key="2">
    <citation type="submission" date="2021-02" db="EMBL/GenBank/DDBJ databases">
        <title>Infant gut strain persistence is associated with maternal origin, phylogeny, and functional potential including surface adhesion and iron acquisition.</title>
        <authorList>
            <person name="Lou Y.C."/>
        </authorList>
    </citation>
    <scope>NUCLEOTIDE SEQUENCE</scope>
    <source>
        <strain evidence="2">L3_082_243G1_dasL3_082_243G1_maxbin2.maxbin.015s ta_sub</strain>
    </source>
</reference>
<sequence>MTENTRDTPKKMDVDILFSKYFINIRAGTAQLRSKPSDRTSLLVERAFNKLPRMNHTIFVYAHTNNYLGYHYSDRFLNLAIIV</sequence>
<accession>A0A174WIX4</accession>
<evidence type="ECO:0000313" key="1">
    <source>
        <dbReference type="EMBL" id="CUQ43059.1"/>
    </source>
</evidence>
<dbReference type="EMBL" id="JAGZEE010000058">
    <property type="protein sequence ID" value="MBS5413488.1"/>
    <property type="molecule type" value="Genomic_DNA"/>
</dbReference>
<proteinExistence type="predicted"/>
<organism evidence="1 3">
    <name type="scientific">Bacteroides thetaiotaomicron</name>
    <dbReference type="NCBI Taxonomy" id="818"/>
    <lineage>
        <taxon>Bacteria</taxon>
        <taxon>Pseudomonadati</taxon>
        <taxon>Bacteroidota</taxon>
        <taxon>Bacteroidia</taxon>
        <taxon>Bacteroidales</taxon>
        <taxon>Bacteroidaceae</taxon>
        <taxon>Bacteroides</taxon>
    </lineage>
</organism>
<gene>
    <name evidence="1" type="ORF">ERS852557_04425</name>
    <name evidence="2" type="ORF">KHY35_22715</name>
</gene>
<dbReference type="Proteomes" id="UP000095541">
    <property type="component" value="Unassembled WGS sequence"/>
</dbReference>
<dbReference type="Proteomes" id="UP000782901">
    <property type="component" value="Unassembled WGS sequence"/>
</dbReference>
<dbReference type="AlphaFoldDB" id="A0A174WIX4"/>
<evidence type="ECO:0000313" key="3">
    <source>
        <dbReference type="Proteomes" id="UP000095541"/>
    </source>
</evidence>
<protein>
    <submittedName>
        <fullName evidence="1">Uncharacterized protein</fullName>
    </submittedName>
</protein>
<name>A0A174WIX4_BACT4</name>
<evidence type="ECO:0000313" key="2">
    <source>
        <dbReference type="EMBL" id="MBS5413488.1"/>
    </source>
</evidence>